<dbReference type="Pfam" id="PF00691">
    <property type="entry name" value="OmpA"/>
    <property type="match status" value="1"/>
</dbReference>
<dbReference type="OrthoDB" id="5525824at2"/>
<dbReference type="InterPro" id="IPR050330">
    <property type="entry name" value="Bact_OuterMem_StrucFunc"/>
</dbReference>
<protein>
    <submittedName>
        <fullName evidence="8">Inner membrane lipoprotein YiaD</fullName>
    </submittedName>
</protein>
<dbReference type="Proteomes" id="UP000052022">
    <property type="component" value="Unassembled WGS sequence"/>
</dbReference>
<sequence>MRLSSLLILATTFASAAGLSLIVAGFAATAVEQGTEIAVRRALDTNGFNWTEVAADGLQVELSGQAPDEADRFAAISLVGGVVDAARVIDKMEVKPSEGIAPPRFSTEILRNDAGISIIGLIPDSSNHRRVLKTLRDLDQDLPVTDFLETAAYRAPKDWGAALTFGLEALALLPRSKISVQAGTVEITAISDSPEAKAALETQLNRLLPANVKANIEIAAPRPVISPFILRYVMDENGGRFDACSAESAQTRVTILRAAQEAGLRATTECVIGLGVPSVNWAQAATQAIHSLSLIGKGSVTLSNTDVTLVAAMGTEEALFERVAGELEQALPNVFALHAVLPRPEEEKNTDAQEFSATLSPEGQVQMRGRLADDLQGQTAESYARARFGSSNVHLATRNVDDLPDDWALRVLAGLEALAHLERGIVLVDADTITLRGMSHEEEASAKVSRMLSEKLGEAERYQLDITYEAPPSSPERLMAPALCEAELAAVQRVEKIAFEPGSATVAEGSTRVLDKIAAVLEQCGELPLEIQGHTDSQGREEMNLNLSQARAQSVLNALAARRLLTGSFSAKGYGETDPIADNGSEEGREANRRIEFRLTEDKSTSAEAQEGNAGE</sequence>
<dbReference type="InterPro" id="IPR006664">
    <property type="entry name" value="OMP_bac"/>
</dbReference>
<dbReference type="GO" id="GO:0009279">
    <property type="term" value="C:cell outer membrane"/>
    <property type="evidence" value="ECO:0007669"/>
    <property type="project" value="UniProtKB-SubCell"/>
</dbReference>
<dbReference type="PANTHER" id="PTHR30329">
    <property type="entry name" value="STATOR ELEMENT OF FLAGELLAR MOTOR COMPLEX"/>
    <property type="match status" value="1"/>
</dbReference>
<reference evidence="8 9" key="1">
    <citation type="submission" date="2015-09" db="EMBL/GenBank/DDBJ databases">
        <authorList>
            <consortium name="Swine Surveillance"/>
        </authorList>
    </citation>
    <scope>NUCLEOTIDE SEQUENCE [LARGE SCALE GENOMIC DNA]</scope>
    <source>
        <strain evidence="8 9">CECT 7557</strain>
    </source>
</reference>
<name>A0A0P1G2R9_9RHOB</name>
<feature type="signal peptide" evidence="6">
    <location>
        <begin position="1"/>
        <end position="16"/>
    </location>
</feature>
<dbReference type="Gene3D" id="3.40.1520.20">
    <property type="match status" value="3"/>
</dbReference>
<evidence type="ECO:0000256" key="1">
    <source>
        <dbReference type="ARBA" id="ARBA00004442"/>
    </source>
</evidence>
<dbReference type="InterPro" id="IPR036737">
    <property type="entry name" value="OmpA-like_sf"/>
</dbReference>
<dbReference type="EMBL" id="CYSD01000012">
    <property type="protein sequence ID" value="CUH76096.1"/>
    <property type="molecule type" value="Genomic_DNA"/>
</dbReference>
<keyword evidence="2 4" id="KW-0472">Membrane</keyword>
<organism evidence="8 9">
    <name type="scientific">Tritonibacter multivorans</name>
    <dbReference type="NCBI Taxonomy" id="928856"/>
    <lineage>
        <taxon>Bacteria</taxon>
        <taxon>Pseudomonadati</taxon>
        <taxon>Pseudomonadota</taxon>
        <taxon>Alphaproteobacteria</taxon>
        <taxon>Rhodobacterales</taxon>
        <taxon>Paracoccaceae</taxon>
        <taxon>Tritonibacter</taxon>
    </lineage>
</organism>
<dbReference type="SUPFAM" id="SSF103088">
    <property type="entry name" value="OmpA-like"/>
    <property type="match status" value="1"/>
</dbReference>
<evidence type="ECO:0000256" key="5">
    <source>
        <dbReference type="SAM" id="MobiDB-lite"/>
    </source>
</evidence>
<evidence type="ECO:0000259" key="7">
    <source>
        <dbReference type="PROSITE" id="PS51123"/>
    </source>
</evidence>
<dbReference type="PRINTS" id="PR01021">
    <property type="entry name" value="OMPADOMAIN"/>
</dbReference>
<dbReference type="Gene3D" id="3.30.1330.60">
    <property type="entry name" value="OmpA-like domain"/>
    <property type="match status" value="1"/>
</dbReference>
<dbReference type="STRING" id="928856.SAMN04488049_10370"/>
<dbReference type="PANTHER" id="PTHR30329:SF21">
    <property type="entry name" value="LIPOPROTEIN YIAD-RELATED"/>
    <property type="match status" value="1"/>
</dbReference>
<gene>
    <name evidence="8" type="primary">yiaD_2</name>
    <name evidence="8" type="ORF">TRM7557_00712</name>
</gene>
<feature type="chain" id="PRO_5006063014" evidence="6">
    <location>
        <begin position="17"/>
        <end position="616"/>
    </location>
</feature>
<evidence type="ECO:0000256" key="6">
    <source>
        <dbReference type="SAM" id="SignalP"/>
    </source>
</evidence>
<comment type="subcellular location">
    <subcellularLocation>
        <location evidence="1">Cell outer membrane</location>
    </subcellularLocation>
</comment>
<feature type="region of interest" description="Disordered" evidence="5">
    <location>
        <begin position="572"/>
        <end position="592"/>
    </location>
</feature>
<accession>A0A0P1G2R9</accession>
<dbReference type="RefSeq" id="WP_058288822.1">
    <property type="nucleotide sequence ID" value="NZ_CYSD01000012.1"/>
</dbReference>
<dbReference type="PROSITE" id="PS51123">
    <property type="entry name" value="OMPA_2"/>
    <property type="match status" value="1"/>
</dbReference>
<evidence type="ECO:0000256" key="2">
    <source>
        <dbReference type="ARBA" id="ARBA00023136"/>
    </source>
</evidence>
<feature type="region of interest" description="Disordered" evidence="5">
    <location>
        <begin position="597"/>
        <end position="616"/>
    </location>
</feature>
<evidence type="ECO:0000313" key="9">
    <source>
        <dbReference type="Proteomes" id="UP000052022"/>
    </source>
</evidence>
<keyword evidence="6" id="KW-0732">Signal</keyword>
<evidence type="ECO:0000313" key="8">
    <source>
        <dbReference type="EMBL" id="CUH76096.1"/>
    </source>
</evidence>
<keyword evidence="8" id="KW-0449">Lipoprotein</keyword>
<keyword evidence="9" id="KW-1185">Reference proteome</keyword>
<feature type="domain" description="OmpA-like" evidence="7">
    <location>
        <begin position="486"/>
        <end position="603"/>
    </location>
</feature>
<keyword evidence="3" id="KW-0998">Cell outer membrane</keyword>
<proteinExistence type="predicted"/>
<dbReference type="InterPro" id="IPR006665">
    <property type="entry name" value="OmpA-like"/>
</dbReference>
<evidence type="ECO:0000256" key="4">
    <source>
        <dbReference type="PROSITE-ProRule" id="PRU00473"/>
    </source>
</evidence>
<evidence type="ECO:0000256" key="3">
    <source>
        <dbReference type="ARBA" id="ARBA00023237"/>
    </source>
</evidence>
<dbReference type="AlphaFoldDB" id="A0A0P1G2R9"/>
<dbReference type="CDD" id="cd07185">
    <property type="entry name" value="OmpA_C-like"/>
    <property type="match status" value="1"/>
</dbReference>